<feature type="region of interest" description="Disordered" evidence="11">
    <location>
        <begin position="268"/>
        <end position="289"/>
    </location>
</feature>
<evidence type="ECO:0000256" key="7">
    <source>
        <dbReference type="ARBA" id="ARBA00023187"/>
    </source>
</evidence>
<evidence type="ECO:0000256" key="1">
    <source>
        <dbReference type="ARBA" id="ARBA00004123"/>
    </source>
</evidence>
<dbReference type="GO" id="GO:0005737">
    <property type="term" value="C:cytoplasm"/>
    <property type="evidence" value="ECO:0007669"/>
    <property type="project" value="UniProtKB-SubCell"/>
</dbReference>
<evidence type="ECO:0000256" key="10">
    <source>
        <dbReference type="ARBA" id="ARBA00045970"/>
    </source>
</evidence>
<organism evidence="12 13">
    <name type="scientific">Pleurodeles waltl</name>
    <name type="common">Iberian ribbed newt</name>
    <dbReference type="NCBI Taxonomy" id="8319"/>
    <lineage>
        <taxon>Eukaryota</taxon>
        <taxon>Metazoa</taxon>
        <taxon>Chordata</taxon>
        <taxon>Craniata</taxon>
        <taxon>Vertebrata</taxon>
        <taxon>Euteleostomi</taxon>
        <taxon>Amphibia</taxon>
        <taxon>Batrachia</taxon>
        <taxon>Caudata</taxon>
        <taxon>Salamandroidea</taxon>
        <taxon>Salamandridae</taxon>
        <taxon>Pleurodelinae</taxon>
        <taxon>Pleurodeles</taxon>
    </lineage>
</organism>
<sequence length="316" mass="34546">MAGRATDYVTTLSADADSLSDSDPDPDTCLADCAEVNTLSTEDEAAEPLLLDGVKPHSVLSSRQKTPPVQPFHLKGVTSTFNMRSQSIFDSLEGTANKAQSFKDTVPEWNFKRPLASGLSPQSPGSVTAQQARLRSCVPDYVAHPERWTKYSLEEVAESSDKTNSLVAENFIEDMRRRKVTEKGPVAPVSFTPAFNQDTSSSGAGRIVFAKPIKSESHKKSSDEGQKDQKTYKPVLGLEMAKIAAEWGEDEEAELEKVSPGNLKVKLEDGKDLNVSGADSDLEKRSSPELGFHCNKKRIKKNIRARISATEEEDSP</sequence>
<proteinExistence type="inferred from homology"/>
<dbReference type="Proteomes" id="UP001066276">
    <property type="component" value="Chromosome 3_2"/>
</dbReference>
<dbReference type="InterPro" id="IPR029338">
    <property type="entry name" value="TSSC4"/>
</dbReference>
<evidence type="ECO:0000256" key="3">
    <source>
        <dbReference type="ARBA" id="ARBA00010362"/>
    </source>
</evidence>
<feature type="region of interest" description="Disordered" evidence="11">
    <location>
        <begin position="197"/>
        <end position="234"/>
    </location>
</feature>
<gene>
    <name evidence="12" type="ORF">NDU88_003632</name>
</gene>
<keyword evidence="7" id="KW-0508">mRNA splicing</keyword>
<evidence type="ECO:0000256" key="9">
    <source>
        <dbReference type="ARBA" id="ARBA00035304"/>
    </source>
</evidence>
<keyword evidence="4" id="KW-0963">Cytoplasm</keyword>
<dbReference type="GO" id="GO:0005681">
    <property type="term" value="C:spliceosomal complex"/>
    <property type="evidence" value="ECO:0007669"/>
    <property type="project" value="UniProtKB-KW"/>
</dbReference>
<dbReference type="GO" id="GO:0008380">
    <property type="term" value="P:RNA splicing"/>
    <property type="evidence" value="ECO:0007669"/>
    <property type="project" value="UniProtKB-KW"/>
</dbReference>
<dbReference type="AlphaFoldDB" id="A0AAV7TQ59"/>
<comment type="function">
    <text evidence="10">Protein associated with the U5 snRNP, during its maturation and its post-splicing recycling and which is required for spliceosomal tri-snRNP complex assembly in the nucleus. Has a molecular sequestering activity and transiently hinders SNRNP200 binding sites for constitutive splicing factors that intervene later during the assembly of the spliceosome and splicing. Together with its molecular sequestering activity, may also function as a molecular adapter and placeholder, coordinating the assembly of the U5 snRNP and its association with the U4/U6 di-snRNP.</text>
</comment>
<accession>A0AAV7TQ59</accession>
<evidence type="ECO:0000313" key="13">
    <source>
        <dbReference type="Proteomes" id="UP001066276"/>
    </source>
</evidence>
<dbReference type="GO" id="GO:0006397">
    <property type="term" value="P:mRNA processing"/>
    <property type="evidence" value="ECO:0007669"/>
    <property type="project" value="UniProtKB-KW"/>
</dbReference>
<protein>
    <recommendedName>
        <fullName evidence="9">U5 small nuclear ribonucleoprotein TSSC4</fullName>
    </recommendedName>
</protein>
<evidence type="ECO:0000256" key="6">
    <source>
        <dbReference type="ARBA" id="ARBA00022728"/>
    </source>
</evidence>
<dbReference type="Pfam" id="PF15264">
    <property type="entry name" value="TSSC4"/>
    <property type="match status" value="1"/>
</dbReference>
<feature type="compositionally biased region" description="Basic and acidic residues" evidence="11">
    <location>
        <begin position="213"/>
        <end position="231"/>
    </location>
</feature>
<dbReference type="PANTHER" id="PTHR13445:SF3">
    <property type="entry name" value="U5 SMALL NUCLEAR RIBONUCLEOPROTEIN TSSC4"/>
    <property type="match status" value="1"/>
</dbReference>
<evidence type="ECO:0000256" key="8">
    <source>
        <dbReference type="ARBA" id="ARBA00023242"/>
    </source>
</evidence>
<evidence type="ECO:0000256" key="11">
    <source>
        <dbReference type="SAM" id="MobiDB-lite"/>
    </source>
</evidence>
<dbReference type="EMBL" id="JANPWB010000006">
    <property type="protein sequence ID" value="KAJ1178386.1"/>
    <property type="molecule type" value="Genomic_DNA"/>
</dbReference>
<comment type="similarity">
    <text evidence="3">Belongs to the TSSC4 family.</text>
</comment>
<reference evidence="12" key="1">
    <citation type="journal article" date="2022" name="bioRxiv">
        <title>Sequencing and chromosome-scale assembly of the giantPleurodeles waltlgenome.</title>
        <authorList>
            <person name="Brown T."/>
            <person name="Elewa A."/>
            <person name="Iarovenko S."/>
            <person name="Subramanian E."/>
            <person name="Araus A.J."/>
            <person name="Petzold A."/>
            <person name="Susuki M."/>
            <person name="Suzuki K.-i.T."/>
            <person name="Hayashi T."/>
            <person name="Toyoda A."/>
            <person name="Oliveira C."/>
            <person name="Osipova E."/>
            <person name="Leigh N.D."/>
            <person name="Simon A."/>
            <person name="Yun M.H."/>
        </authorList>
    </citation>
    <scope>NUCLEOTIDE SEQUENCE</scope>
    <source>
        <strain evidence="12">20211129_DDA</strain>
        <tissue evidence="12">Liver</tissue>
    </source>
</reference>
<comment type="caution">
    <text evidence="12">The sequence shown here is derived from an EMBL/GenBank/DDBJ whole genome shotgun (WGS) entry which is preliminary data.</text>
</comment>
<comment type="subcellular location">
    <subcellularLocation>
        <location evidence="2">Cytoplasm</location>
    </subcellularLocation>
    <subcellularLocation>
        <location evidence="1">Nucleus</location>
    </subcellularLocation>
</comment>
<name>A0AAV7TQ59_PLEWA</name>
<keyword evidence="6" id="KW-0747">Spliceosome</keyword>
<keyword evidence="13" id="KW-1185">Reference proteome</keyword>
<evidence type="ECO:0000313" key="12">
    <source>
        <dbReference type="EMBL" id="KAJ1178386.1"/>
    </source>
</evidence>
<evidence type="ECO:0000256" key="2">
    <source>
        <dbReference type="ARBA" id="ARBA00004496"/>
    </source>
</evidence>
<evidence type="ECO:0000256" key="5">
    <source>
        <dbReference type="ARBA" id="ARBA00022664"/>
    </source>
</evidence>
<keyword evidence="8" id="KW-0539">Nucleus</keyword>
<feature type="region of interest" description="Disordered" evidence="11">
    <location>
        <begin position="1"/>
        <end position="27"/>
    </location>
</feature>
<keyword evidence="5" id="KW-0507">mRNA processing</keyword>
<evidence type="ECO:0000256" key="4">
    <source>
        <dbReference type="ARBA" id="ARBA00022490"/>
    </source>
</evidence>
<dbReference type="PANTHER" id="PTHR13445">
    <property type="entry name" value="TUMOR SUPPRESSING SUBTRANSFERABLE CANDIDATE 4 TSSC4"/>
    <property type="match status" value="1"/>
</dbReference>